<dbReference type="RefSeq" id="XP_022466601.1">
    <property type="nucleotide sequence ID" value="XM_022610290.1"/>
</dbReference>
<dbReference type="InterPro" id="IPR000999">
    <property type="entry name" value="RNase_III_dom"/>
</dbReference>
<proteinExistence type="predicted"/>
<dbReference type="InterPro" id="IPR036389">
    <property type="entry name" value="RNase_III_sf"/>
</dbReference>
<dbReference type="Gene3D" id="1.10.1520.10">
    <property type="entry name" value="Ribonuclease III domain"/>
    <property type="match status" value="1"/>
</dbReference>
<evidence type="ECO:0000313" key="3">
    <source>
        <dbReference type="Proteomes" id="UP000006310"/>
    </source>
</evidence>
<reference evidence="2 3" key="1">
    <citation type="journal article" date="2011" name="Proc. Natl. Acad. Sci. U.S.A.">
        <title>Evolutionary erosion of yeast sex chromosomes by mating-type switching accidents.</title>
        <authorList>
            <person name="Gordon J.L."/>
            <person name="Armisen D."/>
            <person name="Proux-Wera E."/>
            <person name="Oheigeartaigh S.S."/>
            <person name="Byrne K.P."/>
            <person name="Wolfe K.H."/>
        </authorList>
    </citation>
    <scope>NUCLEOTIDE SEQUENCE [LARGE SCALE GENOMIC DNA]</scope>
    <source>
        <strain evidence="3">ATCC MYA-139 / BCRC 22969 / CBS 8797 / CCRC 22969 / KCTC 17520 / NBRC 10181 / NCYC 3082</strain>
    </source>
</reference>
<protein>
    <recommendedName>
        <fullName evidence="1">RNase III domain-containing protein</fullName>
    </recommendedName>
</protein>
<dbReference type="OMA" id="LHKGPRV"/>
<dbReference type="GO" id="GO:0006396">
    <property type="term" value="P:RNA processing"/>
    <property type="evidence" value="ECO:0007669"/>
    <property type="project" value="InterPro"/>
</dbReference>
<dbReference type="AlphaFoldDB" id="J7SAP5"/>
<dbReference type="GO" id="GO:0004525">
    <property type="term" value="F:ribonuclease III activity"/>
    <property type="evidence" value="ECO:0007669"/>
    <property type="project" value="InterPro"/>
</dbReference>
<organism evidence="2 3">
    <name type="scientific">Huiozyma naganishii (strain ATCC MYA-139 / BCRC 22969 / CBS 8797 / KCTC 17520 / NBRC 10181 / NCYC 3082 / Yp74L-3)</name>
    <name type="common">Yeast</name>
    <name type="synonym">Kazachstania naganishii</name>
    <dbReference type="NCBI Taxonomy" id="1071383"/>
    <lineage>
        <taxon>Eukaryota</taxon>
        <taxon>Fungi</taxon>
        <taxon>Dikarya</taxon>
        <taxon>Ascomycota</taxon>
        <taxon>Saccharomycotina</taxon>
        <taxon>Saccharomycetes</taxon>
        <taxon>Saccharomycetales</taxon>
        <taxon>Saccharomycetaceae</taxon>
        <taxon>Huiozyma</taxon>
    </lineage>
</organism>
<dbReference type="eggNOG" id="ENOG502RXWY">
    <property type="taxonomic scope" value="Eukaryota"/>
</dbReference>
<sequence>MPLLPTGASFCRANCTVMRQMRIRALSYLHTGERVRGLRRDPASYLANPYGLKYGSVDKDSYQDRIKSLLHLKELGIELEDSLILQCLTHKSFAHGIVPYNEKLNVLGTQYLKFKLACFSVDPNNAEPSKSGNSVSLVNGRNFDRLGSKWSRNLISDGLIYKFIKKSGLRKLIFWKMRNPDASYMENGEPKILSTALNSLLGAMLITNGPGKTDRFINDFLLNSKEQLSLISLKKEKT</sequence>
<dbReference type="GeneID" id="34528111"/>
<evidence type="ECO:0000313" key="2">
    <source>
        <dbReference type="EMBL" id="CCK72356.1"/>
    </source>
</evidence>
<keyword evidence="3" id="KW-1185">Reference proteome</keyword>
<feature type="domain" description="RNase III" evidence="1">
    <location>
        <begin position="82"/>
        <end position="230"/>
    </location>
</feature>
<dbReference type="SMART" id="SM00535">
    <property type="entry name" value="RIBOc"/>
    <property type="match status" value="1"/>
</dbReference>
<dbReference type="InterPro" id="IPR040030">
    <property type="entry name" value="Ribosomal_mL57"/>
</dbReference>
<dbReference type="Pfam" id="PF14622">
    <property type="entry name" value="Ribonucleas_3_3"/>
    <property type="match status" value="1"/>
</dbReference>
<dbReference type="KEGG" id="kng:KNAG_0J02770"/>
<dbReference type="GO" id="GO:0032543">
    <property type="term" value="P:mitochondrial translation"/>
    <property type="evidence" value="ECO:0007669"/>
    <property type="project" value="InterPro"/>
</dbReference>
<name>J7SAP5_HUIN7</name>
<dbReference type="EMBL" id="HE978323">
    <property type="protein sequence ID" value="CCK72356.1"/>
    <property type="molecule type" value="Genomic_DNA"/>
</dbReference>
<reference evidence="3" key="2">
    <citation type="submission" date="2012-08" db="EMBL/GenBank/DDBJ databases">
        <title>Genome sequence of Kazachstania naganishii.</title>
        <authorList>
            <person name="Gordon J.L."/>
            <person name="Armisen D."/>
            <person name="Proux-Wera E."/>
            <person name="OhEigeartaigh S.S."/>
            <person name="Byrne K.P."/>
            <person name="Wolfe K.H."/>
        </authorList>
    </citation>
    <scope>NUCLEOTIDE SEQUENCE [LARGE SCALE GENOMIC DNA]</scope>
    <source>
        <strain evidence="3">ATCC MYA-139 / BCRC 22969 / CBS 8797 / CCRC 22969 / KCTC 17520 / NBRC 10181 / NCYC 3082</strain>
    </source>
</reference>
<dbReference type="Proteomes" id="UP000006310">
    <property type="component" value="Chromosome 10"/>
</dbReference>
<gene>
    <name evidence="2" type="primary">KNAG0J02770</name>
    <name evidence="2" type="ordered locus">KNAG_0J02770</name>
</gene>
<accession>J7SAP5</accession>
<dbReference type="HOGENOM" id="CLU_088025_0_0_1"/>
<evidence type="ECO:0000259" key="1">
    <source>
        <dbReference type="SMART" id="SM00535"/>
    </source>
</evidence>
<dbReference type="STRING" id="1071383.J7SAP5"/>
<dbReference type="PANTHER" id="PTHR28160">
    <property type="entry name" value="54S RIBOSOMAL PROTEIN L15, MITOCHONDRIAL"/>
    <property type="match status" value="1"/>
</dbReference>
<dbReference type="SUPFAM" id="SSF69065">
    <property type="entry name" value="RNase III domain-like"/>
    <property type="match status" value="1"/>
</dbReference>
<dbReference type="PANTHER" id="PTHR28160:SF1">
    <property type="entry name" value="LARGE RIBOSOMAL SUBUNIT PROTEIN ML57"/>
    <property type="match status" value="1"/>
</dbReference>
<dbReference type="GO" id="GO:0003735">
    <property type="term" value="F:structural constituent of ribosome"/>
    <property type="evidence" value="ECO:0007669"/>
    <property type="project" value="EnsemblFungi"/>
</dbReference>
<dbReference type="OrthoDB" id="2281895at2759"/>
<dbReference type="GO" id="GO:0005762">
    <property type="term" value="C:mitochondrial large ribosomal subunit"/>
    <property type="evidence" value="ECO:0007669"/>
    <property type="project" value="EnsemblFungi"/>
</dbReference>
<dbReference type="CDD" id="cd00593">
    <property type="entry name" value="RIBOc"/>
    <property type="match status" value="1"/>
</dbReference>